<evidence type="ECO:0000256" key="2">
    <source>
        <dbReference type="ARBA" id="ARBA00022679"/>
    </source>
</evidence>
<dbReference type="Proteomes" id="UP001238179">
    <property type="component" value="Chromosome"/>
</dbReference>
<dbReference type="PANTHER" id="PTHR43085:SF57">
    <property type="entry name" value="CARBOHYDRATE KINASE PFKB DOMAIN-CONTAINING PROTEIN"/>
    <property type="match status" value="1"/>
</dbReference>
<keyword evidence="3" id="KW-0418">Kinase</keyword>
<dbReference type="AlphaFoldDB" id="A0AA48KC42"/>
<evidence type="ECO:0000259" key="4">
    <source>
        <dbReference type="Pfam" id="PF00294"/>
    </source>
</evidence>
<evidence type="ECO:0000256" key="1">
    <source>
        <dbReference type="ARBA" id="ARBA00010688"/>
    </source>
</evidence>
<evidence type="ECO:0000313" key="6">
    <source>
        <dbReference type="Proteomes" id="UP001238179"/>
    </source>
</evidence>
<gene>
    <name evidence="5" type="ORF">METEAL_41360</name>
</gene>
<dbReference type="CDD" id="cd01167">
    <property type="entry name" value="bac_FRK"/>
    <property type="match status" value="1"/>
</dbReference>
<dbReference type="InterPro" id="IPR002173">
    <property type="entry name" value="Carboh/pur_kinase_PfkB_CS"/>
</dbReference>
<dbReference type="PROSITE" id="PS00584">
    <property type="entry name" value="PFKB_KINASES_2"/>
    <property type="match status" value="1"/>
</dbReference>
<name>A0AA48KC42_9BACT</name>
<organism evidence="5 6">
    <name type="scientific">Mesoterricola silvestris</name>
    <dbReference type="NCBI Taxonomy" id="2927979"/>
    <lineage>
        <taxon>Bacteria</taxon>
        <taxon>Pseudomonadati</taxon>
        <taxon>Acidobacteriota</taxon>
        <taxon>Holophagae</taxon>
        <taxon>Holophagales</taxon>
        <taxon>Holophagaceae</taxon>
        <taxon>Mesoterricola</taxon>
    </lineage>
</organism>
<dbReference type="EMBL" id="AP027080">
    <property type="protein sequence ID" value="BDU74962.1"/>
    <property type="molecule type" value="Genomic_DNA"/>
</dbReference>
<dbReference type="SUPFAM" id="SSF53613">
    <property type="entry name" value="Ribokinase-like"/>
    <property type="match status" value="1"/>
</dbReference>
<evidence type="ECO:0000256" key="3">
    <source>
        <dbReference type="ARBA" id="ARBA00022777"/>
    </source>
</evidence>
<dbReference type="PANTHER" id="PTHR43085">
    <property type="entry name" value="HEXOKINASE FAMILY MEMBER"/>
    <property type="match status" value="1"/>
</dbReference>
<dbReference type="InterPro" id="IPR029056">
    <property type="entry name" value="Ribokinase-like"/>
</dbReference>
<feature type="domain" description="Carbohydrate kinase PfkB" evidence="4">
    <location>
        <begin position="21"/>
        <end position="280"/>
    </location>
</feature>
<evidence type="ECO:0000313" key="5">
    <source>
        <dbReference type="EMBL" id="BDU74962.1"/>
    </source>
</evidence>
<proteinExistence type="inferred from homology"/>
<comment type="similarity">
    <text evidence="1">Belongs to the carbohydrate kinase PfkB family.</text>
</comment>
<dbReference type="Gene3D" id="3.40.1190.20">
    <property type="match status" value="1"/>
</dbReference>
<dbReference type="InterPro" id="IPR011611">
    <property type="entry name" value="PfkB_dom"/>
</dbReference>
<reference evidence="6" key="1">
    <citation type="journal article" date="2023" name="Int. J. Syst. Evol. Microbiol.">
        <title>Mesoterricola silvestris gen. nov., sp. nov., Mesoterricola sediminis sp. nov., Geothrix oryzae sp. nov., Geothrix edaphica sp. nov., Geothrix rubra sp. nov., and Geothrix limicola sp. nov., six novel members of Acidobacteriota isolated from soils.</title>
        <authorList>
            <person name="Itoh H."/>
            <person name="Sugisawa Y."/>
            <person name="Mise K."/>
            <person name="Xu Z."/>
            <person name="Kuniyasu M."/>
            <person name="Ushijima N."/>
            <person name="Kawano K."/>
            <person name="Kobayashi E."/>
            <person name="Shiratori Y."/>
            <person name="Masuda Y."/>
            <person name="Senoo K."/>
        </authorList>
    </citation>
    <scope>NUCLEOTIDE SEQUENCE [LARGE SCALE GENOMIC DNA]</scope>
    <source>
        <strain evidence="6">W79</strain>
    </source>
</reference>
<dbReference type="GO" id="GO:0016301">
    <property type="term" value="F:kinase activity"/>
    <property type="evidence" value="ECO:0007669"/>
    <property type="project" value="UniProtKB-KW"/>
</dbReference>
<protein>
    <submittedName>
        <fullName evidence="5">Fructokinase</fullName>
    </submittedName>
</protein>
<dbReference type="RefSeq" id="WP_316413643.1">
    <property type="nucleotide sequence ID" value="NZ_AP027080.1"/>
</dbReference>
<dbReference type="InterPro" id="IPR050306">
    <property type="entry name" value="PfkB_Carbo_kinase"/>
</dbReference>
<accession>A0AA48KC42</accession>
<dbReference type="KEGG" id="msil:METEAL_41360"/>
<dbReference type="Pfam" id="PF00294">
    <property type="entry name" value="PfkB"/>
    <property type="match status" value="1"/>
</dbReference>
<keyword evidence="6" id="KW-1185">Reference proteome</keyword>
<keyword evidence="2" id="KW-0808">Transferase</keyword>
<sequence length="285" mass="30329">MAPRVVGIGELLWDIYPGGRRLGGAPANFAYHASRLGCAGAVVSRVGDDPLGREALRRLSDLGVESGAVQVDPRLPTGTVTVTLDPHGHPTYAIHPDVAWDALEWTPALAEAAAGASAICFGTLASRGPRTLETVRRFLEAAPPGCLRIFDVNLRQDYHTPERVRAFLKCCDVLKLNEDELPQVADMCGAGGDPLEELRRRYGLKLVALTLGSRGSVLQTAEGRLEEPGAPVEVVDTVGAGDAFTAALVSGLVQGQDLPTAHRRAARLSAYVCTQEGAMPETRDY</sequence>